<name>A0A9D1I8P7_9CLOT</name>
<dbReference type="GO" id="GO:0046872">
    <property type="term" value="F:metal ion binding"/>
    <property type="evidence" value="ECO:0007669"/>
    <property type="project" value="UniProtKB-KW"/>
</dbReference>
<dbReference type="Gene3D" id="3.20.20.70">
    <property type="entry name" value="Aldolase class I"/>
    <property type="match status" value="1"/>
</dbReference>
<dbReference type="AlphaFoldDB" id="A0A9D1I8P7"/>
<dbReference type="InterPro" id="IPR007197">
    <property type="entry name" value="rSAM"/>
</dbReference>
<protein>
    <submittedName>
        <fullName evidence="8">Anaerobic ribonucleoside-triphosphate reductase activating protein</fullName>
    </submittedName>
</protein>
<reference evidence="8" key="1">
    <citation type="submission" date="2020-10" db="EMBL/GenBank/DDBJ databases">
        <authorList>
            <person name="Gilroy R."/>
        </authorList>
    </citation>
    <scope>NUCLEOTIDE SEQUENCE</scope>
    <source>
        <strain evidence="8">CHK195-4489</strain>
    </source>
</reference>
<proteinExistence type="predicted"/>
<dbReference type="CDD" id="cd01335">
    <property type="entry name" value="Radical_SAM"/>
    <property type="match status" value="1"/>
</dbReference>
<evidence type="ECO:0000256" key="1">
    <source>
        <dbReference type="ARBA" id="ARBA00001966"/>
    </source>
</evidence>
<dbReference type="SFLD" id="SFLDG01094">
    <property type="entry name" value="Uncharacterised_Radical_SAM_Su"/>
    <property type="match status" value="1"/>
</dbReference>
<feature type="domain" description="Radical SAM core" evidence="7">
    <location>
        <begin position="13"/>
        <end position="230"/>
    </location>
</feature>
<dbReference type="SUPFAM" id="SSF102114">
    <property type="entry name" value="Radical SAM enzymes"/>
    <property type="match status" value="1"/>
</dbReference>
<evidence type="ECO:0000256" key="4">
    <source>
        <dbReference type="ARBA" id="ARBA00022723"/>
    </source>
</evidence>
<keyword evidence="5" id="KW-0408">Iron</keyword>
<dbReference type="SFLD" id="SFLDS00029">
    <property type="entry name" value="Radical_SAM"/>
    <property type="match status" value="1"/>
</dbReference>
<comment type="cofactor">
    <cofactor evidence="1">
        <name>[4Fe-4S] cluster</name>
        <dbReference type="ChEBI" id="CHEBI:49883"/>
    </cofactor>
</comment>
<dbReference type="Proteomes" id="UP000824089">
    <property type="component" value="Unassembled WGS sequence"/>
</dbReference>
<dbReference type="InterPro" id="IPR034457">
    <property type="entry name" value="Organic_radical-activating"/>
</dbReference>
<dbReference type="PROSITE" id="PS51918">
    <property type="entry name" value="RADICAL_SAM"/>
    <property type="match status" value="1"/>
</dbReference>
<accession>A0A9D1I8P7</accession>
<reference evidence="8" key="2">
    <citation type="journal article" date="2021" name="PeerJ">
        <title>Extensive microbial diversity within the chicken gut microbiome revealed by metagenomics and culture.</title>
        <authorList>
            <person name="Gilroy R."/>
            <person name="Ravi A."/>
            <person name="Getino M."/>
            <person name="Pursley I."/>
            <person name="Horton D.L."/>
            <person name="Alikhan N.F."/>
            <person name="Baker D."/>
            <person name="Gharbi K."/>
            <person name="Hall N."/>
            <person name="Watson M."/>
            <person name="Adriaenssens E.M."/>
            <person name="Foster-Nyarko E."/>
            <person name="Jarju S."/>
            <person name="Secka A."/>
            <person name="Antonio M."/>
            <person name="Oren A."/>
            <person name="Chaudhuri R.R."/>
            <person name="La Ragione R."/>
            <person name="Hildebrand F."/>
            <person name="Pallen M.J."/>
        </authorList>
    </citation>
    <scope>NUCLEOTIDE SEQUENCE</scope>
    <source>
        <strain evidence="8">CHK195-4489</strain>
    </source>
</reference>
<keyword evidence="2" id="KW-0004">4Fe-4S</keyword>
<keyword evidence="6" id="KW-0411">Iron-sulfur</keyword>
<comment type="caution">
    <text evidence="8">The sequence shown here is derived from an EMBL/GenBank/DDBJ whole genome shotgun (WGS) entry which is preliminary data.</text>
</comment>
<keyword evidence="3" id="KW-0949">S-adenosyl-L-methionine</keyword>
<sequence>MNIAGIQKLTLLDYPGFVACTVFTGGCNFRCPFCHNAELVVCRPTQAQLTEKNFWDFLESRRGLLDGVVISGGEPLLQDDLASFLYKIKEKGLRVKLDTNGSHPERIRMLTEKGLLDCIAMDVKNSPQKYVRTAGTAVDLEAIGSSIALLLEGKIPYEFRTTAVRELHEAEDFTEIGKWIRGARQYYIQCFRDSGNLLSDGLSEPSREALDAFLAAARVYVPQAELRGVS</sequence>
<dbReference type="InterPro" id="IPR012840">
    <property type="entry name" value="NrdG2"/>
</dbReference>
<dbReference type="Pfam" id="PF04055">
    <property type="entry name" value="Radical_SAM"/>
    <property type="match status" value="1"/>
</dbReference>
<dbReference type="NCBIfam" id="TIGR02495">
    <property type="entry name" value="NrdG2"/>
    <property type="match status" value="1"/>
</dbReference>
<evidence type="ECO:0000256" key="2">
    <source>
        <dbReference type="ARBA" id="ARBA00022485"/>
    </source>
</evidence>
<evidence type="ECO:0000259" key="7">
    <source>
        <dbReference type="PROSITE" id="PS51918"/>
    </source>
</evidence>
<evidence type="ECO:0000313" key="9">
    <source>
        <dbReference type="Proteomes" id="UP000824089"/>
    </source>
</evidence>
<evidence type="ECO:0000256" key="6">
    <source>
        <dbReference type="ARBA" id="ARBA00023014"/>
    </source>
</evidence>
<gene>
    <name evidence="8" type="ORF">IAD50_08550</name>
</gene>
<keyword evidence="4" id="KW-0479">Metal-binding</keyword>
<evidence type="ECO:0000313" key="8">
    <source>
        <dbReference type="EMBL" id="HIU30328.1"/>
    </source>
</evidence>
<dbReference type="InterPro" id="IPR013785">
    <property type="entry name" value="Aldolase_TIM"/>
</dbReference>
<evidence type="ECO:0000256" key="5">
    <source>
        <dbReference type="ARBA" id="ARBA00023004"/>
    </source>
</evidence>
<dbReference type="InterPro" id="IPR058240">
    <property type="entry name" value="rSAM_sf"/>
</dbReference>
<dbReference type="PANTHER" id="PTHR30352">
    <property type="entry name" value="PYRUVATE FORMATE-LYASE-ACTIVATING ENZYME"/>
    <property type="match status" value="1"/>
</dbReference>
<dbReference type="EMBL" id="DVMM01000189">
    <property type="protein sequence ID" value="HIU30328.1"/>
    <property type="molecule type" value="Genomic_DNA"/>
</dbReference>
<evidence type="ECO:0000256" key="3">
    <source>
        <dbReference type="ARBA" id="ARBA00022691"/>
    </source>
</evidence>
<dbReference type="GO" id="GO:0003824">
    <property type="term" value="F:catalytic activity"/>
    <property type="evidence" value="ECO:0007669"/>
    <property type="project" value="InterPro"/>
</dbReference>
<dbReference type="GO" id="GO:0051539">
    <property type="term" value="F:4 iron, 4 sulfur cluster binding"/>
    <property type="evidence" value="ECO:0007669"/>
    <property type="project" value="UniProtKB-KW"/>
</dbReference>
<organism evidence="8 9">
    <name type="scientific">Candidatus Egerieisoma faecipullorum</name>
    <dbReference type="NCBI Taxonomy" id="2840963"/>
    <lineage>
        <taxon>Bacteria</taxon>
        <taxon>Bacillati</taxon>
        <taxon>Bacillota</taxon>
        <taxon>Clostridia</taxon>
        <taxon>Eubacteriales</taxon>
        <taxon>Clostridiaceae</taxon>
        <taxon>Clostridiaceae incertae sedis</taxon>
        <taxon>Candidatus Egerieisoma</taxon>
    </lineage>
</organism>